<dbReference type="EMBL" id="JACOOH010000008">
    <property type="protein sequence ID" value="MBC5623004.1"/>
    <property type="molecule type" value="Genomic_DNA"/>
</dbReference>
<dbReference type="CDD" id="cd01043">
    <property type="entry name" value="DPS"/>
    <property type="match status" value="1"/>
</dbReference>
<dbReference type="PIRSF" id="PIRSF005900">
    <property type="entry name" value="Dps"/>
    <property type="match status" value="1"/>
</dbReference>
<dbReference type="Proteomes" id="UP000646484">
    <property type="component" value="Unassembled WGS sequence"/>
</dbReference>
<dbReference type="InterPro" id="IPR009078">
    <property type="entry name" value="Ferritin-like_SF"/>
</dbReference>
<proteinExistence type="inferred from homology"/>
<sequence>MKGNIGLDASMIKSSKTILNNLLADHFVLLAKTWNYHWNMKGASFRSYHTFLEDLYNGLIEDIDSIAERVRDLDERPIGSLKGCLEHNRIKEQDEEKPLPDAKGMLAALLDDNAEVIRQIRSDLETMDKEGSKDFGTSNFLEDMIEKKEKVTWMIRAHLE</sequence>
<dbReference type="PRINTS" id="PR01346">
    <property type="entry name" value="HELNAPAPROT"/>
</dbReference>
<gene>
    <name evidence="4" type="ORF">H8S64_18070</name>
</gene>
<protein>
    <submittedName>
        <fullName evidence="4">DNA starvation/stationary phase protection protein</fullName>
    </submittedName>
</protein>
<dbReference type="InterPro" id="IPR008331">
    <property type="entry name" value="Ferritin_DPS_dom"/>
</dbReference>
<dbReference type="PANTHER" id="PTHR42932">
    <property type="entry name" value="GENERAL STRESS PROTEIN 20U"/>
    <property type="match status" value="1"/>
</dbReference>
<feature type="domain" description="Ferritin/DPS" evidence="3">
    <location>
        <begin position="18"/>
        <end position="160"/>
    </location>
</feature>
<evidence type="ECO:0000259" key="3">
    <source>
        <dbReference type="Pfam" id="PF00210"/>
    </source>
</evidence>
<comment type="similarity">
    <text evidence="1 2">Belongs to the Dps family.</text>
</comment>
<name>A0ABR7D4Z1_9BACT</name>
<keyword evidence="5" id="KW-1185">Reference proteome</keyword>
<reference evidence="4 5" key="1">
    <citation type="submission" date="2020-08" db="EMBL/GenBank/DDBJ databases">
        <title>Genome public.</title>
        <authorList>
            <person name="Liu C."/>
            <person name="Sun Q."/>
        </authorList>
    </citation>
    <scope>NUCLEOTIDE SEQUENCE [LARGE SCALE GENOMIC DNA]</scope>
    <source>
        <strain evidence="4 5">NSJ-56</strain>
    </source>
</reference>
<evidence type="ECO:0000313" key="4">
    <source>
        <dbReference type="EMBL" id="MBC5623004.1"/>
    </source>
</evidence>
<accession>A0ABR7D4Z1</accession>
<comment type="caution">
    <text evidence="4">The sequence shown here is derived from an EMBL/GenBank/DDBJ whole genome shotgun (WGS) entry which is preliminary data.</text>
</comment>
<dbReference type="PANTHER" id="PTHR42932:SF3">
    <property type="entry name" value="DNA PROTECTION DURING STARVATION PROTEIN"/>
    <property type="match status" value="1"/>
</dbReference>
<dbReference type="Gene3D" id="1.20.1260.10">
    <property type="match status" value="1"/>
</dbReference>
<evidence type="ECO:0000256" key="1">
    <source>
        <dbReference type="ARBA" id="ARBA00009497"/>
    </source>
</evidence>
<dbReference type="PROSITE" id="PS00819">
    <property type="entry name" value="DPS_2"/>
    <property type="match status" value="1"/>
</dbReference>
<organism evidence="4 5">
    <name type="scientific">Butyricimonas hominis</name>
    <dbReference type="NCBI Taxonomy" id="2763032"/>
    <lineage>
        <taxon>Bacteria</taxon>
        <taxon>Pseudomonadati</taxon>
        <taxon>Bacteroidota</taxon>
        <taxon>Bacteroidia</taxon>
        <taxon>Bacteroidales</taxon>
        <taxon>Odoribacteraceae</taxon>
        <taxon>Butyricimonas</taxon>
    </lineage>
</organism>
<evidence type="ECO:0000313" key="5">
    <source>
        <dbReference type="Proteomes" id="UP000646484"/>
    </source>
</evidence>
<dbReference type="SUPFAM" id="SSF47240">
    <property type="entry name" value="Ferritin-like"/>
    <property type="match status" value="1"/>
</dbReference>
<dbReference type="InterPro" id="IPR023188">
    <property type="entry name" value="DPS_DNA-bd_CS"/>
</dbReference>
<dbReference type="InterPro" id="IPR002177">
    <property type="entry name" value="DPS_DNA-bd"/>
</dbReference>
<evidence type="ECO:0000256" key="2">
    <source>
        <dbReference type="RuleBase" id="RU003875"/>
    </source>
</evidence>
<dbReference type="Pfam" id="PF00210">
    <property type="entry name" value="Ferritin"/>
    <property type="match status" value="1"/>
</dbReference>
<dbReference type="InterPro" id="IPR012347">
    <property type="entry name" value="Ferritin-like"/>
</dbReference>